<sequence length="181" mass="18852">MSETERHRALLDERSAALAARGLVDRQVGACRDFLVCLVGAEQYGFPLSATAAVMPERGCTKVPGAPAALRGIVAHAGSILSVIDLAEALGFRRDDANAGQGHFLRLRADDPPVAFAVDRVLGLASVELDAIEAPPLADDRDGLGAEPLSGYAPAGSDRGGTVSGGFTILDLPRLLRPFLP</sequence>
<keyword evidence="4" id="KW-1185">Reference proteome</keyword>
<proteinExistence type="predicted"/>
<dbReference type="InterPro" id="IPR036061">
    <property type="entry name" value="CheW-like_dom_sf"/>
</dbReference>
<dbReference type="EMBL" id="BJZT01000029">
    <property type="protein sequence ID" value="GEP00381.1"/>
    <property type="molecule type" value="Genomic_DNA"/>
</dbReference>
<dbReference type="Proteomes" id="UP000321258">
    <property type="component" value="Unassembled WGS sequence"/>
</dbReference>
<dbReference type="OrthoDB" id="7999312at2"/>
<dbReference type="AlphaFoldDB" id="A0A512IRS1"/>
<evidence type="ECO:0000313" key="3">
    <source>
        <dbReference type="EMBL" id="GEP00381.1"/>
    </source>
</evidence>
<dbReference type="PROSITE" id="PS50851">
    <property type="entry name" value="CHEW"/>
    <property type="match status" value="1"/>
</dbReference>
<dbReference type="SMART" id="SM00260">
    <property type="entry name" value="CheW"/>
    <property type="match status" value="1"/>
</dbReference>
<feature type="domain" description="CheW-like" evidence="2">
    <location>
        <begin position="31"/>
        <end position="181"/>
    </location>
</feature>
<dbReference type="InterPro" id="IPR002545">
    <property type="entry name" value="CheW-lke_dom"/>
</dbReference>
<dbReference type="GO" id="GO:0007165">
    <property type="term" value="P:signal transduction"/>
    <property type="evidence" value="ECO:0007669"/>
    <property type="project" value="InterPro"/>
</dbReference>
<dbReference type="CDD" id="cd00588">
    <property type="entry name" value="CheW_like"/>
    <property type="match status" value="1"/>
</dbReference>
<dbReference type="Gene3D" id="2.40.50.180">
    <property type="entry name" value="CheA-289, Domain 4"/>
    <property type="match status" value="1"/>
</dbReference>
<protein>
    <recommendedName>
        <fullName evidence="2">CheW-like domain-containing protein</fullName>
    </recommendedName>
</protein>
<organism evidence="3 4">
    <name type="scientific">Methylobacterium haplocladii</name>
    <dbReference type="NCBI Taxonomy" id="1176176"/>
    <lineage>
        <taxon>Bacteria</taxon>
        <taxon>Pseudomonadati</taxon>
        <taxon>Pseudomonadota</taxon>
        <taxon>Alphaproteobacteria</taxon>
        <taxon>Hyphomicrobiales</taxon>
        <taxon>Methylobacteriaceae</taxon>
        <taxon>Methylobacterium</taxon>
    </lineage>
</organism>
<feature type="region of interest" description="Disordered" evidence="1">
    <location>
        <begin position="138"/>
        <end position="157"/>
    </location>
</feature>
<gene>
    <name evidence="3" type="ORF">MHA02_27680</name>
</gene>
<dbReference type="GO" id="GO:0006935">
    <property type="term" value="P:chemotaxis"/>
    <property type="evidence" value="ECO:0007669"/>
    <property type="project" value="InterPro"/>
</dbReference>
<evidence type="ECO:0000256" key="1">
    <source>
        <dbReference type="SAM" id="MobiDB-lite"/>
    </source>
</evidence>
<evidence type="ECO:0000313" key="4">
    <source>
        <dbReference type="Proteomes" id="UP000321258"/>
    </source>
</evidence>
<name>A0A512IRS1_9HYPH</name>
<comment type="caution">
    <text evidence="3">The sequence shown here is derived from an EMBL/GenBank/DDBJ whole genome shotgun (WGS) entry which is preliminary data.</text>
</comment>
<accession>A0A512IRS1</accession>
<reference evidence="3 4" key="1">
    <citation type="submission" date="2019-07" db="EMBL/GenBank/DDBJ databases">
        <title>Whole genome shotgun sequence of Methylobacterium haplocladii NBRC 107714.</title>
        <authorList>
            <person name="Hosoyama A."/>
            <person name="Uohara A."/>
            <person name="Ohji S."/>
            <person name="Ichikawa N."/>
        </authorList>
    </citation>
    <scope>NUCLEOTIDE SEQUENCE [LARGE SCALE GENOMIC DNA]</scope>
    <source>
        <strain evidence="3 4">NBRC 107714</strain>
    </source>
</reference>
<dbReference type="RefSeq" id="WP_147079608.1">
    <property type="nucleotide sequence ID" value="NZ_BJZT01000029.1"/>
</dbReference>
<dbReference type="Pfam" id="PF01584">
    <property type="entry name" value="CheW"/>
    <property type="match status" value="1"/>
</dbReference>
<evidence type="ECO:0000259" key="2">
    <source>
        <dbReference type="PROSITE" id="PS50851"/>
    </source>
</evidence>
<dbReference type="SUPFAM" id="SSF50341">
    <property type="entry name" value="CheW-like"/>
    <property type="match status" value="1"/>
</dbReference>